<evidence type="ECO:0000256" key="5">
    <source>
        <dbReference type="ARBA" id="ARBA00023002"/>
    </source>
</evidence>
<name>A0A6J4JT70_9BACT</name>
<dbReference type="InterPro" id="IPR013149">
    <property type="entry name" value="ADH-like_C"/>
</dbReference>
<dbReference type="SUPFAM" id="SSF51735">
    <property type="entry name" value="NAD(P)-binding Rossmann-fold domains"/>
    <property type="match status" value="1"/>
</dbReference>
<evidence type="ECO:0000259" key="6">
    <source>
        <dbReference type="SMART" id="SM00829"/>
    </source>
</evidence>
<dbReference type="PANTHER" id="PTHR43350:SF19">
    <property type="entry name" value="D-GULOSIDE 3-DEHYDROGENASE"/>
    <property type="match status" value="1"/>
</dbReference>
<dbReference type="PANTHER" id="PTHR43350">
    <property type="entry name" value="NAD-DEPENDENT ALCOHOL DEHYDROGENASE"/>
    <property type="match status" value="1"/>
</dbReference>
<dbReference type="InterPro" id="IPR013154">
    <property type="entry name" value="ADH-like_N"/>
</dbReference>
<evidence type="ECO:0000256" key="3">
    <source>
        <dbReference type="ARBA" id="ARBA00022723"/>
    </source>
</evidence>
<feature type="domain" description="Enoyl reductase (ER)" evidence="6">
    <location>
        <begin position="15"/>
        <end position="321"/>
    </location>
</feature>
<dbReference type="Pfam" id="PF08240">
    <property type="entry name" value="ADH_N"/>
    <property type="match status" value="1"/>
</dbReference>
<evidence type="ECO:0000256" key="2">
    <source>
        <dbReference type="ARBA" id="ARBA00008072"/>
    </source>
</evidence>
<gene>
    <name evidence="7" type="ORF">AVDCRST_MAG63-4040</name>
</gene>
<dbReference type="GO" id="GO:0016491">
    <property type="term" value="F:oxidoreductase activity"/>
    <property type="evidence" value="ECO:0007669"/>
    <property type="project" value="UniProtKB-KW"/>
</dbReference>
<dbReference type="SUPFAM" id="SSF50129">
    <property type="entry name" value="GroES-like"/>
    <property type="match status" value="1"/>
</dbReference>
<evidence type="ECO:0000313" key="7">
    <source>
        <dbReference type="EMBL" id="CAA9287015.1"/>
    </source>
</evidence>
<dbReference type="AlphaFoldDB" id="A0A6J4JT70"/>
<keyword evidence="3" id="KW-0479">Metal-binding</keyword>
<sequence>MSTATAIVFPSPREARLESYELPAPRPDEILVRTEYSGVSQGTEIWALTGQRRELTFPTVPGYQSVGVVEGIGCDASGYQAGQRVLFASSRLPETYPPTWMGAHVSYALTPAAGERAPIHVPDGCDPVAAALAALPAVSLRGIKMLGIRPGDLVVVTGQGLIGQGSAQLARSRGATVIASDISETRLRLSGDVGADHIVNVREQDLGSAVRSLKPAGADVVIETTGRADQFAPCIDLLRPLGHLLLQGWYPDPISFDFHATHLKRPTVAITCGFDADETATVLGLMRREELRFRPLVTDLTPVTAAPRLYARMLAGDPDVLGVVFDWSVLR</sequence>
<dbReference type="EMBL" id="CADCTO010000558">
    <property type="protein sequence ID" value="CAA9287015.1"/>
    <property type="molecule type" value="Genomic_DNA"/>
</dbReference>
<keyword evidence="5" id="KW-0560">Oxidoreductase</keyword>
<accession>A0A6J4JT70</accession>
<proteinExistence type="inferred from homology"/>
<comment type="similarity">
    <text evidence="2">Belongs to the zinc-containing alcohol dehydrogenase family.</text>
</comment>
<comment type="cofactor">
    <cofactor evidence="1">
        <name>Zn(2+)</name>
        <dbReference type="ChEBI" id="CHEBI:29105"/>
    </cofactor>
</comment>
<reference evidence="7" key="1">
    <citation type="submission" date="2020-02" db="EMBL/GenBank/DDBJ databases">
        <authorList>
            <person name="Meier V. D."/>
        </authorList>
    </citation>
    <scope>NUCLEOTIDE SEQUENCE</scope>
    <source>
        <strain evidence="7">AVDCRST_MAG63</strain>
    </source>
</reference>
<dbReference type="InterPro" id="IPR036291">
    <property type="entry name" value="NAD(P)-bd_dom_sf"/>
</dbReference>
<evidence type="ECO:0000256" key="1">
    <source>
        <dbReference type="ARBA" id="ARBA00001947"/>
    </source>
</evidence>
<organism evidence="7">
    <name type="scientific">uncultured Armatimonadetes bacterium</name>
    <dbReference type="NCBI Taxonomy" id="157466"/>
    <lineage>
        <taxon>Bacteria</taxon>
        <taxon>Bacillati</taxon>
        <taxon>Armatimonadota</taxon>
        <taxon>environmental samples</taxon>
    </lineage>
</organism>
<dbReference type="InterPro" id="IPR011032">
    <property type="entry name" value="GroES-like_sf"/>
</dbReference>
<dbReference type="Gene3D" id="3.90.180.10">
    <property type="entry name" value="Medium-chain alcohol dehydrogenases, catalytic domain"/>
    <property type="match status" value="1"/>
</dbReference>
<keyword evidence="4" id="KW-0862">Zinc</keyword>
<dbReference type="GO" id="GO:0046872">
    <property type="term" value="F:metal ion binding"/>
    <property type="evidence" value="ECO:0007669"/>
    <property type="project" value="UniProtKB-KW"/>
</dbReference>
<dbReference type="InterPro" id="IPR020843">
    <property type="entry name" value="ER"/>
</dbReference>
<dbReference type="SMART" id="SM00829">
    <property type="entry name" value="PKS_ER"/>
    <property type="match status" value="1"/>
</dbReference>
<dbReference type="Pfam" id="PF00107">
    <property type="entry name" value="ADH_zinc_N"/>
    <property type="match status" value="1"/>
</dbReference>
<evidence type="ECO:0000256" key="4">
    <source>
        <dbReference type="ARBA" id="ARBA00022833"/>
    </source>
</evidence>
<protein>
    <recommendedName>
        <fullName evidence="6">Enoyl reductase (ER) domain-containing protein</fullName>
    </recommendedName>
</protein>